<dbReference type="PROSITE" id="PS50125">
    <property type="entry name" value="GUANYLATE_CYCLASE_2"/>
    <property type="match status" value="1"/>
</dbReference>
<dbReference type="EC" id="4.6.1.-" evidence="3"/>
<feature type="domain" description="Guanylate cyclase" evidence="2">
    <location>
        <begin position="16"/>
        <end position="136"/>
    </location>
</feature>
<dbReference type="InterPro" id="IPR050697">
    <property type="entry name" value="Adenylyl/Guanylyl_Cyclase_3/4"/>
</dbReference>
<dbReference type="Pfam" id="PF00211">
    <property type="entry name" value="Guanylate_cyc"/>
    <property type="match status" value="1"/>
</dbReference>
<dbReference type="RefSeq" id="WP_084699249.1">
    <property type="nucleotide sequence ID" value="NZ_JBIAZU010000003.1"/>
</dbReference>
<comment type="similarity">
    <text evidence="1">Belongs to the adenylyl cyclase class-3 family.</text>
</comment>
<name>A0ABW6WD10_9ACTN</name>
<accession>A0ABW6WD10</accession>
<protein>
    <submittedName>
        <fullName evidence="3">Adenylate/guanylate cyclase domain-containing protein</fullName>
        <ecNumber evidence="3">4.6.1.-</ecNumber>
    </submittedName>
</protein>
<gene>
    <name evidence="3" type="ORF">ACFY35_17260</name>
</gene>
<dbReference type="PANTHER" id="PTHR43081">
    <property type="entry name" value="ADENYLATE CYCLASE, TERMINAL-DIFFERENTIATION SPECIFIC-RELATED"/>
    <property type="match status" value="1"/>
</dbReference>
<dbReference type="SMART" id="SM00044">
    <property type="entry name" value="CYCc"/>
    <property type="match status" value="1"/>
</dbReference>
<dbReference type="EMBL" id="JBIAZU010000003">
    <property type="protein sequence ID" value="MFF5291193.1"/>
    <property type="molecule type" value="Genomic_DNA"/>
</dbReference>
<sequence length="196" mass="20619">MIDYIGQAGPRRRRVAVLFADICGFTRLVESSEPEAVYRIMRPLLDDLVSCVHAQGGEIQQVLGDGFMAVFGLRRGHGDEPERATAAACAMLSAARPGRPDVHVGVECGEVLVTRSWEPASYGVWGRAVNLAQRLCGVAGPGELVLGPAAYARAGHLAGPATEALVRVRGVADPVPAHRVTILPVPGVLPELSVAA</sequence>
<keyword evidence="4" id="KW-1185">Reference proteome</keyword>
<dbReference type="PANTHER" id="PTHR43081:SF1">
    <property type="entry name" value="ADENYLATE CYCLASE, TERMINAL-DIFFERENTIATION SPECIFIC"/>
    <property type="match status" value="1"/>
</dbReference>
<proteinExistence type="inferred from homology"/>
<evidence type="ECO:0000259" key="2">
    <source>
        <dbReference type="PROSITE" id="PS50125"/>
    </source>
</evidence>
<dbReference type="Gene3D" id="3.30.70.1230">
    <property type="entry name" value="Nucleotide cyclase"/>
    <property type="match status" value="1"/>
</dbReference>
<dbReference type="Proteomes" id="UP001602245">
    <property type="component" value="Unassembled WGS sequence"/>
</dbReference>
<organism evidence="3 4">
    <name type="scientific">Paractinoplanes globisporus</name>
    <dbReference type="NCBI Taxonomy" id="113565"/>
    <lineage>
        <taxon>Bacteria</taxon>
        <taxon>Bacillati</taxon>
        <taxon>Actinomycetota</taxon>
        <taxon>Actinomycetes</taxon>
        <taxon>Micromonosporales</taxon>
        <taxon>Micromonosporaceae</taxon>
        <taxon>Paractinoplanes</taxon>
    </lineage>
</organism>
<dbReference type="SUPFAM" id="SSF55073">
    <property type="entry name" value="Nucleotide cyclase"/>
    <property type="match status" value="1"/>
</dbReference>
<dbReference type="CDD" id="cd07302">
    <property type="entry name" value="CHD"/>
    <property type="match status" value="1"/>
</dbReference>
<evidence type="ECO:0000256" key="1">
    <source>
        <dbReference type="ARBA" id="ARBA00005381"/>
    </source>
</evidence>
<keyword evidence="3" id="KW-0456">Lyase</keyword>
<evidence type="ECO:0000313" key="3">
    <source>
        <dbReference type="EMBL" id="MFF5291193.1"/>
    </source>
</evidence>
<dbReference type="GO" id="GO:0016829">
    <property type="term" value="F:lyase activity"/>
    <property type="evidence" value="ECO:0007669"/>
    <property type="project" value="UniProtKB-KW"/>
</dbReference>
<evidence type="ECO:0000313" key="4">
    <source>
        <dbReference type="Proteomes" id="UP001602245"/>
    </source>
</evidence>
<comment type="caution">
    <text evidence="3">The sequence shown here is derived from an EMBL/GenBank/DDBJ whole genome shotgun (WGS) entry which is preliminary data.</text>
</comment>
<reference evidence="3 4" key="1">
    <citation type="submission" date="2024-10" db="EMBL/GenBank/DDBJ databases">
        <title>The Natural Products Discovery Center: Release of the First 8490 Sequenced Strains for Exploring Actinobacteria Biosynthetic Diversity.</title>
        <authorList>
            <person name="Kalkreuter E."/>
            <person name="Kautsar S.A."/>
            <person name="Yang D."/>
            <person name="Bader C.D."/>
            <person name="Teijaro C.N."/>
            <person name="Fluegel L."/>
            <person name="Davis C.M."/>
            <person name="Simpson J.R."/>
            <person name="Lauterbach L."/>
            <person name="Steele A.D."/>
            <person name="Gui C."/>
            <person name="Meng S."/>
            <person name="Li G."/>
            <person name="Viehrig K."/>
            <person name="Ye F."/>
            <person name="Su P."/>
            <person name="Kiefer A.F."/>
            <person name="Nichols A."/>
            <person name="Cepeda A.J."/>
            <person name="Yan W."/>
            <person name="Fan B."/>
            <person name="Jiang Y."/>
            <person name="Adhikari A."/>
            <person name="Zheng C.-J."/>
            <person name="Schuster L."/>
            <person name="Cowan T.M."/>
            <person name="Smanski M.J."/>
            <person name="Chevrette M.G."/>
            <person name="De Carvalho L.P.S."/>
            <person name="Shen B."/>
        </authorList>
    </citation>
    <scope>NUCLEOTIDE SEQUENCE [LARGE SCALE GENOMIC DNA]</scope>
    <source>
        <strain evidence="3 4">NPDC000087</strain>
    </source>
</reference>
<dbReference type="InterPro" id="IPR029787">
    <property type="entry name" value="Nucleotide_cyclase"/>
</dbReference>
<dbReference type="InterPro" id="IPR001054">
    <property type="entry name" value="A/G_cyclase"/>
</dbReference>